<dbReference type="KEGG" id="mmob:F6R98_16330"/>
<dbReference type="RefSeq" id="WP_153249972.1">
    <property type="nucleotide sequence ID" value="NZ_CP044205.1"/>
</dbReference>
<feature type="domain" description="RNase H type-2" evidence="17">
    <location>
        <begin position="6"/>
        <end position="195"/>
    </location>
</feature>
<name>A0A5Q0BLJ7_9GAMM</name>
<evidence type="ECO:0000256" key="8">
    <source>
        <dbReference type="ARBA" id="ARBA00022490"/>
    </source>
</evidence>
<dbReference type="InterPro" id="IPR012337">
    <property type="entry name" value="RNaseH-like_sf"/>
</dbReference>
<evidence type="ECO:0000256" key="9">
    <source>
        <dbReference type="ARBA" id="ARBA00022722"/>
    </source>
</evidence>
<evidence type="ECO:0000256" key="11">
    <source>
        <dbReference type="ARBA" id="ARBA00022759"/>
    </source>
</evidence>
<keyword evidence="13 14" id="KW-0464">Manganese</keyword>
<dbReference type="PANTHER" id="PTHR10954:SF18">
    <property type="entry name" value="RIBONUCLEASE HII"/>
    <property type="match status" value="1"/>
</dbReference>
<evidence type="ECO:0000256" key="12">
    <source>
        <dbReference type="ARBA" id="ARBA00022801"/>
    </source>
</evidence>
<sequence>MTEQITDVAGTDEVGRGCLAGPVVAAMVILDPEKAIPGLADSKTLSPARREQLALQIKLKASAWSIGRAEASEIDRINIFHASLLAMRRAYEALPIKPGKVLVDGKYCPDLSCACESVIGGDRTVAAISAASILAKVARDSEMAILDVLYPGYVFSRHKAYLTELHQSRLLELGPSPIHRYTFSPIAKARLETAVNQPGTSANDTVR</sequence>
<keyword evidence="19" id="KW-1185">Reference proteome</keyword>
<dbReference type="HAMAP" id="MF_00052_B">
    <property type="entry name" value="RNase_HII_B"/>
    <property type="match status" value="1"/>
</dbReference>
<evidence type="ECO:0000313" key="18">
    <source>
        <dbReference type="EMBL" id="QFY44002.1"/>
    </source>
</evidence>
<evidence type="ECO:0000256" key="2">
    <source>
        <dbReference type="ARBA" id="ARBA00001946"/>
    </source>
</evidence>
<accession>A0A5Q0BLJ7</accession>
<proteinExistence type="inferred from homology"/>
<evidence type="ECO:0000259" key="17">
    <source>
        <dbReference type="PROSITE" id="PS51975"/>
    </source>
</evidence>
<dbReference type="CDD" id="cd07182">
    <property type="entry name" value="RNase_HII_bacteria_HII_like"/>
    <property type="match status" value="1"/>
</dbReference>
<keyword evidence="10 14" id="KW-0479">Metal-binding</keyword>
<dbReference type="NCBIfam" id="NF000595">
    <property type="entry name" value="PRK00015.1-3"/>
    <property type="match status" value="1"/>
</dbReference>
<dbReference type="GO" id="GO:0003723">
    <property type="term" value="F:RNA binding"/>
    <property type="evidence" value="ECO:0007669"/>
    <property type="project" value="UniProtKB-UniRule"/>
</dbReference>
<dbReference type="EMBL" id="CP044205">
    <property type="protein sequence ID" value="QFY44002.1"/>
    <property type="molecule type" value="Genomic_DNA"/>
</dbReference>
<evidence type="ECO:0000256" key="10">
    <source>
        <dbReference type="ARBA" id="ARBA00022723"/>
    </source>
</evidence>
<dbReference type="InterPro" id="IPR001352">
    <property type="entry name" value="RNase_HII/HIII"/>
</dbReference>
<evidence type="ECO:0000256" key="1">
    <source>
        <dbReference type="ARBA" id="ARBA00000077"/>
    </source>
</evidence>
<evidence type="ECO:0000256" key="3">
    <source>
        <dbReference type="ARBA" id="ARBA00004065"/>
    </source>
</evidence>
<dbReference type="AlphaFoldDB" id="A0A5Q0BLJ7"/>
<evidence type="ECO:0000256" key="4">
    <source>
        <dbReference type="ARBA" id="ARBA00004496"/>
    </source>
</evidence>
<evidence type="ECO:0000256" key="7">
    <source>
        <dbReference type="ARBA" id="ARBA00019179"/>
    </source>
</evidence>
<dbReference type="GO" id="GO:0030145">
    <property type="term" value="F:manganese ion binding"/>
    <property type="evidence" value="ECO:0007669"/>
    <property type="project" value="UniProtKB-UniRule"/>
</dbReference>
<evidence type="ECO:0000256" key="15">
    <source>
        <dbReference type="PROSITE-ProRule" id="PRU01319"/>
    </source>
</evidence>
<dbReference type="InterPro" id="IPR024567">
    <property type="entry name" value="RNase_HII/HIII_dom"/>
</dbReference>
<dbReference type="InterPro" id="IPR036397">
    <property type="entry name" value="RNaseH_sf"/>
</dbReference>
<comment type="cofactor">
    <cofactor evidence="2">
        <name>Mg(2+)</name>
        <dbReference type="ChEBI" id="CHEBI:18420"/>
    </cofactor>
</comment>
<comment type="subcellular location">
    <subcellularLocation>
        <location evidence="4 14">Cytoplasm</location>
    </subcellularLocation>
</comment>
<evidence type="ECO:0000256" key="13">
    <source>
        <dbReference type="ARBA" id="ARBA00023211"/>
    </source>
</evidence>
<dbReference type="Gene3D" id="3.30.420.10">
    <property type="entry name" value="Ribonuclease H-like superfamily/Ribonuclease H"/>
    <property type="match status" value="1"/>
</dbReference>
<dbReference type="FunCoup" id="A0A5Q0BLJ7">
    <property type="interactions" value="375"/>
</dbReference>
<dbReference type="InterPro" id="IPR022898">
    <property type="entry name" value="RNase_HII"/>
</dbReference>
<keyword evidence="12 14" id="KW-0378">Hydrolase</keyword>
<evidence type="ECO:0000256" key="14">
    <source>
        <dbReference type="HAMAP-Rule" id="MF_00052"/>
    </source>
</evidence>
<dbReference type="GO" id="GO:0043137">
    <property type="term" value="P:DNA replication, removal of RNA primer"/>
    <property type="evidence" value="ECO:0007669"/>
    <property type="project" value="TreeGrafter"/>
</dbReference>
<keyword evidence="9 14" id="KW-0540">Nuclease</keyword>
<gene>
    <name evidence="14" type="primary">rnhB</name>
    <name evidence="18" type="ORF">F6R98_16330</name>
</gene>
<keyword evidence="8 14" id="KW-0963">Cytoplasm</keyword>
<protein>
    <recommendedName>
        <fullName evidence="7 14">Ribonuclease HII</fullName>
        <shortName evidence="14">RNase HII</shortName>
        <ecNumber evidence="6 14">3.1.26.4</ecNumber>
    </recommendedName>
</protein>
<evidence type="ECO:0000313" key="19">
    <source>
        <dbReference type="Proteomes" id="UP000325755"/>
    </source>
</evidence>
<dbReference type="InParanoid" id="A0A5Q0BLJ7"/>
<evidence type="ECO:0000256" key="16">
    <source>
        <dbReference type="RuleBase" id="RU003515"/>
    </source>
</evidence>
<evidence type="ECO:0000256" key="5">
    <source>
        <dbReference type="ARBA" id="ARBA00007383"/>
    </source>
</evidence>
<dbReference type="GO" id="GO:0032299">
    <property type="term" value="C:ribonuclease H2 complex"/>
    <property type="evidence" value="ECO:0007669"/>
    <property type="project" value="TreeGrafter"/>
</dbReference>
<comment type="similarity">
    <text evidence="5 14 16">Belongs to the RNase HII family.</text>
</comment>
<comment type="cofactor">
    <cofactor evidence="14 15">
        <name>Mn(2+)</name>
        <dbReference type="ChEBI" id="CHEBI:29035"/>
    </cofactor>
    <cofactor evidence="14 15">
        <name>Mg(2+)</name>
        <dbReference type="ChEBI" id="CHEBI:18420"/>
    </cofactor>
    <text evidence="14 15">Manganese or magnesium. Binds 1 divalent metal ion per monomer in the absence of substrate. May bind a second metal ion after substrate binding.</text>
</comment>
<evidence type="ECO:0000256" key="6">
    <source>
        <dbReference type="ARBA" id="ARBA00012180"/>
    </source>
</evidence>
<feature type="binding site" evidence="14 15">
    <location>
        <position position="104"/>
    </location>
    <ligand>
        <name>a divalent metal cation</name>
        <dbReference type="ChEBI" id="CHEBI:60240"/>
    </ligand>
</feature>
<feature type="binding site" evidence="14 15">
    <location>
        <position position="13"/>
    </location>
    <ligand>
        <name>a divalent metal cation</name>
        <dbReference type="ChEBI" id="CHEBI:60240"/>
    </ligand>
</feature>
<feature type="binding site" evidence="14 15">
    <location>
        <position position="12"/>
    </location>
    <ligand>
        <name>a divalent metal cation</name>
        <dbReference type="ChEBI" id="CHEBI:60240"/>
    </ligand>
</feature>
<reference evidence="18 19" key="1">
    <citation type="submission" date="2019-09" db="EMBL/GenBank/DDBJ databases">
        <title>Ecophysiology of the spiral-shaped methanotroph Methylospira mobilis as revealed by the complete genome sequence.</title>
        <authorList>
            <person name="Oshkin I.Y."/>
            <person name="Dedysh S.N."/>
            <person name="Miroshnikov K."/>
            <person name="Danilova O.V."/>
            <person name="Hakobyan A."/>
            <person name="Liesack W."/>
        </authorList>
    </citation>
    <scope>NUCLEOTIDE SEQUENCE [LARGE SCALE GENOMIC DNA]</scope>
    <source>
        <strain evidence="18 19">Shm1</strain>
    </source>
</reference>
<dbReference type="Pfam" id="PF01351">
    <property type="entry name" value="RNase_HII"/>
    <property type="match status" value="1"/>
</dbReference>
<dbReference type="GO" id="GO:0006298">
    <property type="term" value="P:mismatch repair"/>
    <property type="evidence" value="ECO:0007669"/>
    <property type="project" value="TreeGrafter"/>
</dbReference>
<dbReference type="Proteomes" id="UP000325755">
    <property type="component" value="Chromosome"/>
</dbReference>
<dbReference type="GO" id="GO:0004523">
    <property type="term" value="F:RNA-DNA hybrid ribonuclease activity"/>
    <property type="evidence" value="ECO:0007669"/>
    <property type="project" value="UniProtKB-UniRule"/>
</dbReference>
<dbReference type="OrthoDB" id="9803420at2"/>
<dbReference type="PANTHER" id="PTHR10954">
    <property type="entry name" value="RIBONUCLEASE H2 SUBUNIT A"/>
    <property type="match status" value="1"/>
</dbReference>
<dbReference type="GO" id="GO:0005737">
    <property type="term" value="C:cytoplasm"/>
    <property type="evidence" value="ECO:0007669"/>
    <property type="project" value="UniProtKB-SubCell"/>
</dbReference>
<dbReference type="SUPFAM" id="SSF53098">
    <property type="entry name" value="Ribonuclease H-like"/>
    <property type="match status" value="1"/>
</dbReference>
<comment type="catalytic activity">
    <reaction evidence="1 14 15 16">
        <text>Endonucleolytic cleavage to 5'-phosphomonoester.</text>
        <dbReference type="EC" id="3.1.26.4"/>
    </reaction>
</comment>
<keyword evidence="11 14" id="KW-0255">Endonuclease</keyword>
<dbReference type="PROSITE" id="PS51975">
    <property type="entry name" value="RNASE_H_2"/>
    <property type="match status" value="1"/>
</dbReference>
<dbReference type="EC" id="3.1.26.4" evidence="6 14"/>
<comment type="function">
    <text evidence="3 14 16">Endonuclease that specifically degrades the RNA of RNA-DNA hybrids.</text>
</comment>
<organism evidence="18 19">
    <name type="scientific">Candidatus Methylospira mobilis</name>
    <dbReference type="NCBI Taxonomy" id="1808979"/>
    <lineage>
        <taxon>Bacteria</taxon>
        <taxon>Pseudomonadati</taxon>
        <taxon>Pseudomonadota</taxon>
        <taxon>Gammaproteobacteria</taxon>
        <taxon>Methylococcales</taxon>
        <taxon>Methylococcaceae</taxon>
        <taxon>Candidatus Methylospira</taxon>
    </lineage>
</organism>